<keyword evidence="2" id="KW-0804">Transcription</keyword>
<dbReference type="Gene3D" id="1.25.70.10">
    <property type="entry name" value="Transcription termination factor 3, mitochondrial"/>
    <property type="match status" value="1"/>
</dbReference>
<dbReference type="Pfam" id="PF02536">
    <property type="entry name" value="mTERF"/>
    <property type="match status" value="2"/>
</dbReference>
<evidence type="ECO:0000256" key="3">
    <source>
        <dbReference type="ARBA" id="ARBA00022946"/>
    </source>
</evidence>
<dbReference type="EMBL" id="OX465084">
    <property type="protein sequence ID" value="CAI9297836.1"/>
    <property type="molecule type" value="Genomic_DNA"/>
</dbReference>
<dbReference type="GO" id="GO:0003676">
    <property type="term" value="F:nucleic acid binding"/>
    <property type="evidence" value="ECO:0007669"/>
    <property type="project" value="InterPro"/>
</dbReference>
<dbReference type="SMART" id="SM00733">
    <property type="entry name" value="Mterf"/>
    <property type="match status" value="7"/>
</dbReference>
<evidence type="ECO:0000256" key="2">
    <source>
        <dbReference type="ARBA" id="ARBA00022472"/>
    </source>
</evidence>
<keyword evidence="2" id="KW-0806">Transcription termination</keyword>
<sequence length="465" mass="52825">MITVISSRRRRRKYDSNNGSTAAIWCLAASGASGKKRRRRRRNGGNKLQSRATTPLRLVFPARNVMVCGDKCVFQQQQPQRHGGCDLSLFTSRWNNVLRRSSSSATTEMETTTLGSVACDLDIVILSQNPKPQIAYPKSTDCFLAHPLRHQQLQITHRADSVIALLKNQGFTETQISQLLRKNPTALTCHPEKNLLPKFEFLGSIGLSESDIIKLLNGIPNLLGKNLKNYIEPTYSSLRNLLQCNDTTLRAIRKCALVLDADFQANMIPNMQMLHDVGVPGSKIFHLLNYQPRNFLATTEQFKKVVEEIVEMGFDPLKTAFVLGIHTLMSMSKSTREKKMEVYEKWGWSKAQILVAFRSSPVCLMMSEEKIDKVMEFLVSKMGFETSLIAKNSVLVSLSMEKRIIPRCLVYQYCLDNGLMNDKNYCGIGWWLKGTENAFIERLKRYEPEASNALKFYQEKLDHAN</sequence>
<gene>
    <name evidence="4" type="ORF">LSALG_LOCUS36623</name>
</gene>
<dbReference type="FunFam" id="1.25.70.10:FF:000001">
    <property type="entry name" value="Mitochondrial transcription termination factor-like"/>
    <property type="match status" value="1"/>
</dbReference>
<proteinExistence type="inferred from homology"/>
<keyword evidence="2" id="KW-0805">Transcription regulation</keyword>
<evidence type="ECO:0000313" key="5">
    <source>
        <dbReference type="Proteomes" id="UP001177003"/>
    </source>
</evidence>
<evidence type="ECO:0000313" key="4">
    <source>
        <dbReference type="EMBL" id="CAI9297836.1"/>
    </source>
</evidence>
<accession>A0AA36EIA8</accession>
<keyword evidence="3" id="KW-0809">Transit peptide</keyword>
<organism evidence="4 5">
    <name type="scientific">Lactuca saligna</name>
    <name type="common">Willowleaf lettuce</name>
    <dbReference type="NCBI Taxonomy" id="75948"/>
    <lineage>
        <taxon>Eukaryota</taxon>
        <taxon>Viridiplantae</taxon>
        <taxon>Streptophyta</taxon>
        <taxon>Embryophyta</taxon>
        <taxon>Tracheophyta</taxon>
        <taxon>Spermatophyta</taxon>
        <taxon>Magnoliopsida</taxon>
        <taxon>eudicotyledons</taxon>
        <taxon>Gunneridae</taxon>
        <taxon>Pentapetalae</taxon>
        <taxon>asterids</taxon>
        <taxon>campanulids</taxon>
        <taxon>Asterales</taxon>
        <taxon>Asteraceae</taxon>
        <taxon>Cichorioideae</taxon>
        <taxon>Cichorieae</taxon>
        <taxon>Lactucinae</taxon>
        <taxon>Lactuca</taxon>
    </lineage>
</organism>
<dbReference type="InterPro" id="IPR003690">
    <property type="entry name" value="MTERF"/>
</dbReference>
<name>A0AA36EIA8_LACSI</name>
<keyword evidence="5" id="KW-1185">Reference proteome</keyword>
<evidence type="ECO:0000256" key="1">
    <source>
        <dbReference type="ARBA" id="ARBA00007692"/>
    </source>
</evidence>
<dbReference type="Proteomes" id="UP001177003">
    <property type="component" value="Chromosome 8"/>
</dbReference>
<dbReference type="GO" id="GO:0006353">
    <property type="term" value="P:DNA-templated transcription termination"/>
    <property type="evidence" value="ECO:0007669"/>
    <property type="project" value="UniProtKB-KW"/>
</dbReference>
<dbReference type="InterPro" id="IPR038538">
    <property type="entry name" value="MTERF_sf"/>
</dbReference>
<protein>
    <submittedName>
        <fullName evidence="4">Uncharacterized protein</fullName>
    </submittedName>
</protein>
<comment type="similarity">
    <text evidence="1">Belongs to the mTERF family.</text>
</comment>
<dbReference type="AlphaFoldDB" id="A0AA36EIA8"/>
<reference evidence="4" key="1">
    <citation type="submission" date="2023-04" db="EMBL/GenBank/DDBJ databases">
        <authorList>
            <person name="Vijverberg K."/>
            <person name="Xiong W."/>
            <person name="Schranz E."/>
        </authorList>
    </citation>
    <scope>NUCLEOTIDE SEQUENCE</scope>
</reference>
<dbReference type="PANTHER" id="PTHR13068">
    <property type="entry name" value="CGI-12 PROTEIN-RELATED"/>
    <property type="match status" value="1"/>
</dbReference>
<dbReference type="PANTHER" id="PTHR13068:SF166">
    <property type="entry name" value="TRANSCRIPTION TERMINATION FACTOR MTERF15, MITOCHONDRIAL-LIKE"/>
    <property type="match status" value="1"/>
</dbReference>